<dbReference type="InterPro" id="IPR013154">
    <property type="entry name" value="ADH-like_N"/>
</dbReference>
<evidence type="ECO:0000256" key="2">
    <source>
        <dbReference type="ARBA" id="ARBA00008072"/>
    </source>
</evidence>
<evidence type="ECO:0000256" key="3">
    <source>
        <dbReference type="ARBA" id="ARBA00022723"/>
    </source>
</evidence>
<evidence type="ECO:0000259" key="7">
    <source>
        <dbReference type="Pfam" id="PF08240"/>
    </source>
</evidence>
<reference evidence="8" key="1">
    <citation type="submission" date="2023-03" db="EMBL/GenBank/DDBJ databases">
        <title>Massive genome expansion in bonnet fungi (Mycena s.s.) driven by repeated elements and novel gene families across ecological guilds.</title>
        <authorList>
            <consortium name="Lawrence Berkeley National Laboratory"/>
            <person name="Harder C.B."/>
            <person name="Miyauchi S."/>
            <person name="Viragh M."/>
            <person name="Kuo A."/>
            <person name="Thoen E."/>
            <person name="Andreopoulos B."/>
            <person name="Lu D."/>
            <person name="Skrede I."/>
            <person name="Drula E."/>
            <person name="Henrissat B."/>
            <person name="Morin E."/>
            <person name="Kohler A."/>
            <person name="Barry K."/>
            <person name="LaButti K."/>
            <person name="Morin E."/>
            <person name="Salamov A."/>
            <person name="Lipzen A."/>
            <person name="Mereny Z."/>
            <person name="Hegedus B."/>
            <person name="Baldrian P."/>
            <person name="Stursova M."/>
            <person name="Weitz H."/>
            <person name="Taylor A."/>
            <person name="Grigoriev I.V."/>
            <person name="Nagy L.G."/>
            <person name="Martin F."/>
            <person name="Kauserud H."/>
        </authorList>
    </citation>
    <scope>NUCLEOTIDE SEQUENCE</scope>
    <source>
        <strain evidence="8">CBHHK067</strain>
    </source>
</reference>
<keyword evidence="4" id="KW-0862">Zinc</keyword>
<comment type="caution">
    <text evidence="8">The sequence shown here is derived from an EMBL/GenBank/DDBJ whole genome shotgun (WGS) entry which is preliminary data.</text>
</comment>
<dbReference type="Gene3D" id="3.40.50.720">
    <property type="entry name" value="NAD(P)-binding Rossmann-like Domain"/>
    <property type="match status" value="1"/>
</dbReference>
<dbReference type="SUPFAM" id="SSF50129">
    <property type="entry name" value="GroES-like"/>
    <property type="match status" value="1"/>
</dbReference>
<dbReference type="GO" id="GO:0046872">
    <property type="term" value="F:metal ion binding"/>
    <property type="evidence" value="ECO:0007669"/>
    <property type="project" value="UniProtKB-KW"/>
</dbReference>
<evidence type="ECO:0000256" key="4">
    <source>
        <dbReference type="ARBA" id="ARBA00022833"/>
    </source>
</evidence>
<sequence>MSFTIPRTQKAAIVSTASAKIQIKTDHSVESQAELAPGECHHLHAAAGDWPLTASTSLIDGHEGVSIIVGIGDNSTHSPWLTDSCFNCEHCRKGREQNCAEAKLSGFTVDGTFSQYVVSYVNHVTLIPAGFDSNAAASILCAGVTTYRAIKYSNTSAGDCIVIPGAGGGLGHLGVYSVHYAKARGLRVIAIDTGAAKKALCLSLGAEARARGRRHRGAGYQQAVAYLRAGGTLMAVGLPGHATRTLDASIFVTGPEALEIAARGGVRCVFELRGLRELEATYQGM</sequence>
<organism evidence="8 9">
    <name type="scientific">Mycena rosella</name>
    <name type="common">Pink bonnet</name>
    <name type="synonym">Agaricus rosellus</name>
    <dbReference type="NCBI Taxonomy" id="1033263"/>
    <lineage>
        <taxon>Eukaryota</taxon>
        <taxon>Fungi</taxon>
        <taxon>Dikarya</taxon>
        <taxon>Basidiomycota</taxon>
        <taxon>Agaricomycotina</taxon>
        <taxon>Agaricomycetes</taxon>
        <taxon>Agaricomycetidae</taxon>
        <taxon>Agaricales</taxon>
        <taxon>Marasmiineae</taxon>
        <taxon>Mycenaceae</taxon>
        <taxon>Mycena</taxon>
    </lineage>
</organism>
<evidence type="ECO:0000313" key="9">
    <source>
        <dbReference type="Proteomes" id="UP001221757"/>
    </source>
</evidence>
<evidence type="ECO:0000256" key="1">
    <source>
        <dbReference type="ARBA" id="ARBA00001947"/>
    </source>
</evidence>
<protein>
    <submittedName>
        <fullName evidence="8">Chaperonin 10-like protein</fullName>
    </submittedName>
</protein>
<dbReference type="InterPro" id="IPR011032">
    <property type="entry name" value="GroES-like_sf"/>
</dbReference>
<keyword evidence="6" id="KW-0520">NAD</keyword>
<dbReference type="PANTHER" id="PTHR42940">
    <property type="entry name" value="ALCOHOL DEHYDROGENASE 1-RELATED"/>
    <property type="match status" value="1"/>
</dbReference>
<name>A0AAD7CNK4_MYCRO</name>
<keyword evidence="3" id="KW-0479">Metal-binding</keyword>
<keyword evidence="5" id="KW-0560">Oxidoreductase</keyword>
<evidence type="ECO:0000256" key="6">
    <source>
        <dbReference type="ARBA" id="ARBA00023027"/>
    </source>
</evidence>
<dbReference type="Proteomes" id="UP001221757">
    <property type="component" value="Unassembled WGS sequence"/>
</dbReference>
<feature type="domain" description="Alcohol dehydrogenase-like N-terminal" evidence="7">
    <location>
        <begin position="44"/>
        <end position="128"/>
    </location>
</feature>
<dbReference type="PANTHER" id="PTHR42940:SF3">
    <property type="entry name" value="ALCOHOL DEHYDROGENASE 1-RELATED"/>
    <property type="match status" value="1"/>
</dbReference>
<dbReference type="GO" id="GO:0004022">
    <property type="term" value="F:alcohol dehydrogenase (NAD+) activity"/>
    <property type="evidence" value="ECO:0007669"/>
    <property type="project" value="TreeGrafter"/>
</dbReference>
<evidence type="ECO:0000256" key="5">
    <source>
        <dbReference type="ARBA" id="ARBA00023002"/>
    </source>
</evidence>
<dbReference type="AlphaFoldDB" id="A0AAD7CNK4"/>
<dbReference type="SUPFAM" id="SSF51735">
    <property type="entry name" value="NAD(P)-binding Rossmann-fold domains"/>
    <property type="match status" value="1"/>
</dbReference>
<comment type="similarity">
    <text evidence="2">Belongs to the zinc-containing alcohol dehydrogenase family.</text>
</comment>
<dbReference type="GO" id="GO:0005737">
    <property type="term" value="C:cytoplasm"/>
    <property type="evidence" value="ECO:0007669"/>
    <property type="project" value="TreeGrafter"/>
</dbReference>
<dbReference type="Pfam" id="PF08240">
    <property type="entry name" value="ADH_N"/>
    <property type="match status" value="1"/>
</dbReference>
<evidence type="ECO:0000313" key="8">
    <source>
        <dbReference type="EMBL" id="KAJ7654907.1"/>
    </source>
</evidence>
<dbReference type="EMBL" id="JARKIE010000314">
    <property type="protein sequence ID" value="KAJ7654907.1"/>
    <property type="molecule type" value="Genomic_DNA"/>
</dbReference>
<dbReference type="Gene3D" id="3.90.180.10">
    <property type="entry name" value="Medium-chain alcohol dehydrogenases, catalytic domain"/>
    <property type="match status" value="1"/>
</dbReference>
<accession>A0AAD7CNK4</accession>
<keyword evidence="9" id="KW-1185">Reference proteome</keyword>
<gene>
    <name evidence="8" type="ORF">B0H17DRAFT_1172020</name>
</gene>
<comment type="cofactor">
    <cofactor evidence="1">
        <name>Zn(2+)</name>
        <dbReference type="ChEBI" id="CHEBI:29105"/>
    </cofactor>
</comment>
<proteinExistence type="inferred from homology"/>
<dbReference type="InterPro" id="IPR036291">
    <property type="entry name" value="NAD(P)-bd_dom_sf"/>
</dbReference>